<evidence type="ECO:0000313" key="2">
    <source>
        <dbReference type="Proteomes" id="UP000796880"/>
    </source>
</evidence>
<proteinExistence type="predicted"/>
<keyword evidence="2" id="KW-1185">Reference proteome</keyword>
<dbReference type="Gene3D" id="2.120.10.30">
    <property type="entry name" value="TolB, C-terminal domain"/>
    <property type="match status" value="1"/>
</dbReference>
<sequence>MGLSFNQRDADNRLMVVGPNGGPATQVVSSADGLRFNFQPTELKRIWVRGPKANTSETFLVVPGKPHGIRRNSRGEFWVAVTNVLGRPPPTLPMLLLVGQRVNEQGQVLQEVPFAAGLGTEAVSEVQEFNFALYTGSLHVSFVASSRP</sequence>
<dbReference type="Proteomes" id="UP000796880">
    <property type="component" value="Unassembled WGS sequence"/>
</dbReference>
<dbReference type="PANTHER" id="PTHR10426:SF57">
    <property type="entry name" value="STRICTOSIDINE SYNTHASE"/>
    <property type="match status" value="1"/>
</dbReference>
<accession>A0A8K0DWF4</accession>
<evidence type="ECO:0008006" key="3">
    <source>
        <dbReference type="Google" id="ProtNLM"/>
    </source>
</evidence>
<organism evidence="1 2">
    <name type="scientific">Rhamnella rubrinervis</name>
    <dbReference type="NCBI Taxonomy" id="2594499"/>
    <lineage>
        <taxon>Eukaryota</taxon>
        <taxon>Viridiplantae</taxon>
        <taxon>Streptophyta</taxon>
        <taxon>Embryophyta</taxon>
        <taxon>Tracheophyta</taxon>
        <taxon>Spermatophyta</taxon>
        <taxon>Magnoliopsida</taxon>
        <taxon>eudicotyledons</taxon>
        <taxon>Gunneridae</taxon>
        <taxon>Pentapetalae</taxon>
        <taxon>rosids</taxon>
        <taxon>fabids</taxon>
        <taxon>Rosales</taxon>
        <taxon>Rhamnaceae</taxon>
        <taxon>rhamnoid group</taxon>
        <taxon>Rhamneae</taxon>
        <taxon>Rhamnella</taxon>
    </lineage>
</organism>
<dbReference type="InterPro" id="IPR011042">
    <property type="entry name" value="6-blade_b-propeller_TolB-like"/>
</dbReference>
<name>A0A8K0DWF4_9ROSA</name>
<reference evidence="1" key="1">
    <citation type="submission" date="2020-03" db="EMBL/GenBank/DDBJ databases">
        <title>A high-quality chromosome-level genome assembly of a woody plant with both climbing and erect habits, Rhamnella rubrinervis.</title>
        <authorList>
            <person name="Lu Z."/>
            <person name="Yang Y."/>
            <person name="Zhu X."/>
            <person name="Sun Y."/>
        </authorList>
    </citation>
    <scope>NUCLEOTIDE SEQUENCE</scope>
    <source>
        <strain evidence="1">BYM</strain>
        <tissue evidence="1">Leaf</tissue>
    </source>
</reference>
<comment type="caution">
    <text evidence="1">The sequence shown here is derived from an EMBL/GenBank/DDBJ whole genome shotgun (WGS) entry which is preliminary data.</text>
</comment>
<gene>
    <name evidence="1" type="ORF">FNV43_RR20702</name>
</gene>
<dbReference type="PANTHER" id="PTHR10426">
    <property type="entry name" value="STRICTOSIDINE SYNTHASE-RELATED"/>
    <property type="match status" value="1"/>
</dbReference>
<dbReference type="EMBL" id="VOIH02000009">
    <property type="protein sequence ID" value="KAF3437946.1"/>
    <property type="molecule type" value="Genomic_DNA"/>
</dbReference>
<dbReference type="AlphaFoldDB" id="A0A8K0DWF4"/>
<dbReference type="OrthoDB" id="1747793at2759"/>
<evidence type="ECO:0000313" key="1">
    <source>
        <dbReference type="EMBL" id="KAF3437946.1"/>
    </source>
</evidence>
<dbReference type="GO" id="GO:0016787">
    <property type="term" value="F:hydrolase activity"/>
    <property type="evidence" value="ECO:0007669"/>
    <property type="project" value="TreeGrafter"/>
</dbReference>
<protein>
    <recommendedName>
        <fullName evidence="3">Strictosidine synthase conserved region domain-containing protein</fullName>
    </recommendedName>
</protein>
<dbReference type="GO" id="GO:0012505">
    <property type="term" value="C:endomembrane system"/>
    <property type="evidence" value="ECO:0007669"/>
    <property type="project" value="TreeGrafter"/>
</dbReference>